<dbReference type="GO" id="GO:0016887">
    <property type="term" value="F:ATP hydrolysis activity"/>
    <property type="evidence" value="ECO:0007669"/>
    <property type="project" value="InterPro"/>
</dbReference>
<dbReference type="SUPFAM" id="SSF52540">
    <property type="entry name" value="P-loop containing nucleoside triphosphate hydrolases"/>
    <property type="match status" value="1"/>
</dbReference>
<sequence>MGAIETNGLTKQYGDVTAVDSLDLVVDEGTIFGFLGPNGAGKSTVINCLLDYIRPTEGQISVLGHDAQAETLAVRKRTGILPQGFDLYDRLTGRQHLEFIIDSNDAADDPETIADRVGIADAIDRRVGGYSRGMTQRLVLGTALIGQPDLLVLDEPSTGLDPEGAHEMREIVREEADRGATVFFSSHILSQVEAVCDEVGILQAGKLVAEDTIDGLRTAIEAETTLTVAVDRTPDEALAAVRALADVSSVSATGTTVTVQCADDAKMAVLRELEAAGATVEDFDLTKTTLEDLFLAYTDDETGASAGHDQLTKVLTQ</sequence>
<dbReference type="PANTHER" id="PTHR43335:SF4">
    <property type="entry name" value="ABC TRANSPORTER, ATP-BINDING PROTEIN"/>
    <property type="match status" value="1"/>
</dbReference>
<dbReference type="RefSeq" id="WP_247994818.1">
    <property type="nucleotide sequence ID" value="NZ_CP096020.1"/>
</dbReference>
<keyword evidence="3" id="KW-0547">Nucleotide-binding</keyword>
<dbReference type="PANTHER" id="PTHR43335">
    <property type="entry name" value="ABC TRANSPORTER, ATP-BINDING PROTEIN"/>
    <property type="match status" value="1"/>
</dbReference>
<dbReference type="Gene3D" id="3.40.50.300">
    <property type="entry name" value="P-loop containing nucleotide triphosphate hydrolases"/>
    <property type="match status" value="1"/>
</dbReference>
<dbReference type="GO" id="GO:0005524">
    <property type="term" value="F:ATP binding"/>
    <property type="evidence" value="ECO:0007669"/>
    <property type="project" value="UniProtKB-KW"/>
</dbReference>
<keyword evidence="4 6" id="KW-0067">ATP-binding</keyword>
<organism evidence="6 7">
    <name type="scientific">Halocatena salina</name>
    <dbReference type="NCBI Taxonomy" id="2934340"/>
    <lineage>
        <taxon>Archaea</taxon>
        <taxon>Methanobacteriati</taxon>
        <taxon>Methanobacteriota</taxon>
        <taxon>Stenosarchaea group</taxon>
        <taxon>Halobacteria</taxon>
        <taxon>Halobacteriales</taxon>
        <taxon>Natronomonadaceae</taxon>
        <taxon>Halocatena</taxon>
    </lineage>
</organism>
<protein>
    <submittedName>
        <fullName evidence="6">ABC transporter ATP-binding protein</fullName>
    </submittedName>
</protein>
<evidence type="ECO:0000256" key="3">
    <source>
        <dbReference type="ARBA" id="ARBA00022741"/>
    </source>
</evidence>
<feature type="domain" description="ABC transporter" evidence="5">
    <location>
        <begin position="4"/>
        <end position="229"/>
    </location>
</feature>
<keyword evidence="7" id="KW-1185">Reference proteome</keyword>
<dbReference type="CDD" id="cd03230">
    <property type="entry name" value="ABC_DR_subfamily_A"/>
    <property type="match status" value="1"/>
</dbReference>
<dbReference type="Pfam" id="PF00005">
    <property type="entry name" value="ABC_tran"/>
    <property type="match status" value="1"/>
</dbReference>
<dbReference type="PROSITE" id="PS50893">
    <property type="entry name" value="ABC_TRANSPORTER_2"/>
    <property type="match status" value="1"/>
</dbReference>
<dbReference type="InterPro" id="IPR003593">
    <property type="entry name" value="AAA+_ATPase"/>
</dbReference>
<keyword evidence="2" id="KW-0813">Transport</keyword>
<evidence type="ECO:0000256" key="2">
    <source>
        <dbReference type="ARBA" id="ARBA00022448"/>
    </source>
</evidence>
<dbReference type="SMART" id="SM00382">
    <property type="entry name" value="AAA"/>
    <property type="match status" value="1"/>
</dbReference>
<comment type="similarity">
    <text evidence="1">Belongs to the ABC transporter superfamily.</text>
</comment>
<dbReference type="AlphaFoldDB" id="A0A8U0A551"/>
<keyword evidence="6" id="KW-0614">Plasmid</keyword>
<dbReference type="Pfam" id="PF13732">
    <property type="entry name" value="DrrA1-3_C"/>
    <property type="match status" value="1"/>
</dbReference>
<evidence type="ECO:0000256" key="1">
    <source>
        <dbReference type="ARBA" id="ARBA00005417"/>
    </source>
</evidence>
<dbReference type="KEGG" id="haad:MW046_14180"/>
<geneLocation type="plasmid" evidence="6 7">
    <name>unnamed1</name>
</geneLocation>
<proteinExistence type="inferred from homology"/>
<evidence type="ECO:0000259" key="5">
    <source>
        <dbReference type="PROSITE" id="PS50893"/>
    </source>
</evidence>
<reference evidence="6" key="1">
    <citation type="submission" date="2022-04" db="EMBL/GenBank/DDBJ databases">
        <title>Halocatena sp. nov., isolated from a salt lake.</title>
        <authorList>
            <person name="Cui H.-L."/>
        </authorList>
    </citation>
    <scope>NUCLEOTIDE SEQUENCE</scope>
    <source>
        <strain evidence="6">AD-1</strain>
        <plasmid evidence="6">unnamed1</plasmid>
    </source>
</reference>
<dbReference type="InterPro" id="IPR025302">
    <property type="entry name" value="DrrA1/2-like_C"/>
</dbReference>
<dbReference type="Proteomes" id="UP000831768">
    <property type="component" value="Plasmid unnamed1"/>
</dbReference>
<dbReference type="InterPro" id="IPR003439">
    <property type="entry name" value="ABC_transporter-like_ATP-bd"/>
</dbReference>
<evidence type="ECO:0000313" key="6">
    <source>
        <dbReference type="EMBL" id="UPM44164.1"/>
    </source>
</evidence>
<dbReference type="InterPro" id="IPR027417">
    <property type="entry name" value="P-loop_NTPase"/>
</dbReference>
<dbReference type="GeneID" id="71929217"/>
<dbReference type="EMBL" id="CP096020">
    <property type="protein sequence ID" value="UPM44164.1"/>
    <property type="molecule type" value="Genomic_DNA"/>
</dbReference>
<name>A0A8U0A551_9EURY</name>
<accession>A0A8U0A551</accession>
<gene>
    <name evidence="6" type="ORF">MW046_14180</name>
</gene>
<evidence type="ECO:0000313" key="7">
    <source>
        <dbReference type="Proteomes" id="UP000831768"/>
    </source>
</evidence>
<evidence type="ECO:0000256" key="4">
    <source>
        <dbReference type="ARBA" id="ARBA00022840"/>
    </source>
</evidence>